<keyword evidence="1" id="KW-0812">Transmembrane</keyword>
<protein>
    <submittedName>
        <fullName evidence="2">Uncharacterized protein</fullName>
    </submittedName>
</protein>
<proteinExistence type="predicted"/>
<gene>
    <name evidence="2" type="ORF">E1832_02505</name>
</gene>
<sequence length="114" mass="12436">MAHQDLDFGRRVDRLAKKHWALSHGAVTVMRPDGLLVTAPARRRRHLTLRILLLCAVGLFVFKALLLATVGSATYEDRVTRLSAGNAAEAAGAWVMQADPLSRGLAAQIRNILP</sequence>
<keyword evidence="1" id="KW-0472">Membrane</keyword>
<evidence type="ECO:0000313" key="3">
    <source>
        <dbReference type="Proteomes" id="UP000295301"/>
    </source>
</evidence>
<keyword evidence="3" id="KW-1185">Reference proteome</keyword>
<evidence type="ECO:0000256" key="1">
    <source>
        <dbReference type="SAM" id="Phobius"/>
    </source>
</evidence>
<dbReference type="Proteomes" id="UP000295301">
    <property type="component" value="Unassembled WGS sequence"/>
</dbReference>
<accession>A0A4R5VGJ6</accession>
<dbReference type="RefSeq" id="WP_133358166.1">
    <property type="nucleotide sequence ID" value="NZ_SMUV01000043.1"/>
</dbReference>
<reference evidence="2 3" key="1">
    <citation type="submission" date="2019-03" db="EMBL/GenBank/DDBJ databases">
        <title>Ruegeria lutea sp. nov., a novel strain, isolated from marine sediment, the Masan Bay, South Korea.</title>
        <authorList>
            <person name="Kim J."/>
            <person name="Kim D.-Y."/>
            <person name="Lee S.-S."/>
        </authorList>
    </citation>
    <scope>NUCLEOTIDE SEQUENCE [LARGE SCALE GENOMIC DNA]</scope>
    <source>
        <strain evidence="2 3">318-1</strain>
    </source>
</reference>
<dbReference type="AlphaFoldDB" id="A0A4R5VGJ6"/>
<feature type="transmembrane region" description="Helical" evidence="1">
    <location>
        <begin position="51"/>
        <end position="75"/>
    </location>
</feature>
<dbReference type="EMBL" id="SMUV01000043">
    <property type="protein sequence ID" value="TDK51784.1"/>
    <property type="molecule type" value="Genomic_DNA"/>
</dbReference>
<name>A0A4R5VGJ6_9RHOB</name>
<keyword evidence="1" id="KW-1133">Transmembrane helix</keyword>
<evidence type="ECO:0000313" key="2">
    <source>
        <dbReference type="EMBL" id="TDK51784.1"/>
    </source>
</evidence>
<dbReference type="OrthoDB" id="7866534at2"/>
<comment type="caution">
    <text evidence="2">The sequence shown here is derived from an EMBL/GenBank/DDBJ whole genome shotgun (WGS) entry which is preliminary data.</text>
</comment>
<organism evidence="2 3">
    <name type="scientific">Antarcticimicrobium luteum</name>
    <dbReference type="NCBI Taxonomy" id="2547397"/>
    <lineage>
        <taxon>Bacteria</taxon>
        <taxon>Pseudomonadati</taxon>
        <taxon>Pseudomonadota</taxon>
        <taxon>Alphaproteobacteria</taxon>
        <taxon>Rhodobacterales</taxon>
        <taxon>Paracoccaceae</taxon>
        <taxon>Antarcticimicrobium</taxon>
    </lineage>
</organism>